<dbReference type="EMBL" id="ML732217">
    <property type="protein sequence ID" value="KAB8074009.1"/>
    <property type="molecule type" value="Genomic_DNA"/>
</dbReference>
<feature type="transmembrane region" description="Helical" evidence="6">
    <location>
        <begin position="165"/>
        <end position="187"/>
    </location>
</feature>
<evidence type="ECO:0008006" key="9">
    <source>
        <dbReference type="Google" id="ProtNLM"/>
    </source>
</evidence>
<feature type="compositionally biased region" description="Basic and acidic residues" evidence="5">
    <location>
        <begin position="520"/>
        <end position="531"/>
    </location>
</feature>
<reference evidence="7 8" key="1">
    <citation type="submission" date="2019-04" db="EMBL/GenBank/DDBJ databases">
        <title>Friends and foes A comparative genomics study of 23 Aspergillus species from section Flavi.</title>
        <authorList>
            <consortium name="DOE Joint Genome Institute"/>
            <person name="Kjaerbolling I."/>
            <person name="Vesth T."/>
            <person name="Frisvad J.C."/>
            <person name="Nybo J.L."/>
            <person name="Theobald S."/>
            <person name="Kildgaard S."/>
            <person name="Isbrandt T."/>
            <person name="Kuo A."/>
            <person name="Sato A."/>
            <person name="Lyhne E.K."/>
            <person name="Kogle M.E."/>
            <person name="Wiebenga A."/>
            <person name="Kun R.S."/>
            <person name="Lubbers R.J."/>
            <person name="Makela M.R."/>
            <person name="Barry K."/>
            <person name="Chovatia M."/>
            <person name="Clum A."/>
            <person name="Daum C."/>
            <person name="Haridas S."/>
            <person name="He G."/>
            <person name="LaButti K."/>
            <person name="Lipzen A."/>
            <person name="Mondo S."/>
            <person name="Riley R."/>
            <person name="Salamov A."/>
            <person name="Simmons B.A."/>
            <person name="Magnuson J.K."/>
            <person name="Henrissat B."/>
            <person name="Mortensen U.H."/>
            <person name="Larsen T.O."/>
            <person name="Devries R.P."/>
            <person name="Grigoriev I.V."/>
            <person name="Machida M."/>
            <person name="Baker S.E."/>
            <person name="Andersen M.R."/>
        </authorList>
    </citation>
    <scope>NUCLEOTIDE SEQUENCE [LARGE SCALE GENOMIC DNA]</scope>
    <source>
        <strain evidence="7 8">CBS 151.66</strain>
    </source>
</reference>
<proteinExistence type="predicted"/>
<dbReference type="AlphaFoldDB" id="A0A5N5X075"/>
<protein>
    <recommendedName>
        <fullName evidence="9">Major facilitator superfamily domain-containing protein</fullName>
    </recommendedName>
</protein>
<name>A0A5N5X075_9EURO</name>
<sequence length="542" mass="61568">MATEKHTAADTKAPYASSEEMEVYGREAFDTVMRPSDCYTPHGRYWADLPFGQQLRFVTTLDGNEAWSEFACLWNMFKNDPLAPLGYYFKNAVLPGAGLGLEGYVLFSISNISPLFQASFKECWKDKKTCNANWLVAVNYLEVVGILIGQLLVGYLGDWIGRRWGLIQDAAIMFIGLIMLTASWVGGEYPMTATIGMENEATYGRLSSRQDRMHRGRTIVNAFLMQGWGQFANHVILILLLLIFHHGDGNPTTQCTYRVSLAIPAVGTLWLLVVAKKKASVTGYDKQSLILTFRHFTPRLIATTGGWFANDVFFYGNKLFQSNFIKVISPNSTRLLLRRLVYHWLPDVPHHVCYPAFAFKYYQETAYIHSFQTMYFISSFFNQFGPNCITFLVAAEVFPTPIRATAHGISAAADKLGALAIATIGSYTTTQQQFYIVPWFGLLGLDLCEQERRWQHICEGREHEYHGPAVHPRHLSVWERLMGKGKHYNPDLDYQMKVKEFRVECILHGAMPTYFERTSPEFRGRDTEDVPKSVILPPAAEK</sequence>
<keyword evidence="8" id="KW-1185">Reference proteome</keyword>
<keyword evidence="4 6" id="KW-0472">Membrane</keyword>
<evidence type="ECO:0000313" key="8">
    <source>
        <dbReference type="Proteomes" id="UP000326565"/>
    </source>
</evidence>
<dbReference type="InterPro" id="IPR036259">
    <property type="entry name" value="MFS_trans_sf"/>
</dbReference>
<dbReference type="GO" id="GO:0016020">
    <property type="term" value="C:membrane"/>
    <property type="evidence" value="ECO:0007669"/>
    <property type="project" value="UniProtKB-SubCell"/>
</dbReference>
<dbReference type="SUPFAM" id="SSF103473">
    <property type="entry name" value="MFS general substrate transporter"/>
    <property type="match status" value="1"/>
</dbReference>
<comment type="subcellular location">
    <subcellularLocation>
        <location evidence="1">Membrane</location>
        <topology evidence="1">Multi-pass membrane protein</topology>
    </subcellularLocation>
</comment>
<accession>A0A5N5X075</accession>
<dbReference type="PANTHER" id="PTHR24064">
    <property type="entry name" value="SOLUTE CARRIER FAMILY 22 MEMBER"/>
    <property type="match status" value="1"/>
</dbReference>
<dbReference type="InterPro" id="IPR005828">
    <property type="entry name" value="MFS_sugar_transport-like"/>
</dbReference>
<evidence type="ECO:0000256" key="5">
    <source>
        <dbReference type="SAM" id="MobiDB-lite"/>
    </source>
</evidence>
<dbReference type="Proteomes" id="UP000326565">
    <property type="component" value="Unassembled WGS sequence"/>
</dbReference>
<gene>
    <name evidence="7" type="ORF">BDV29DRAFT_191321</name>
</gene>
<keyword evidence="2 6" id="KW-0812">Transmembrane</keyword>
<evidence type="ECO:0000256" key="1">
    <source>
        <dbReference type="ARBA" id="ARBA00004141"/>
    </source>
</evidence>
<dbReference type="OrthoDB" id="433512at2759"/>
<evidence type="ECO:0000256" key="2">
    <source>
        <dbReference type="ARBA" id="ARBA00022692"/>
    </source>
</evidence>
<keyword evidence="3 6" id="KW-1133">Transmembrane helix</keyword>
<dbReference type="GO" id="GO:0022857">
    <property type="term" value="F:transmembrane transporter activity"/>
    <property type="evidence" value="ECO:0007669"/>
    <property type="project" value="InterPro"/>
</dbReference>
<dbReference type="Pfam" id="PF00083">
    <property type="entry name" value="Sugar_tr"/>
    <property type="match status" value="1"/>
</dbReference>
<evidence type="ECO:0000256" key="3">
    <source>
        <dbReference type="ARBA" id="ARBA00022989"/>
    </source>
</evidence>
<feature type="transmembrane region" description="Helical" evidence="6">
    <location>
        <begin position="256"/>
        <end position="275"/>
    </location>
</feature>
<evidence type="ECO:0000256" key="6">
    <source>
        <dbReference type="SAM" id="Phobius"/>
    </source>
</evidence>
<feature type="region of interest" description="Disordered" evidence="5">
    <location>
        <begin position="520"/>
        <end position="542"/>
    </location>
</feature>
<feature type="transmembrane region" description="Helical" evidence="6">
    <location>
        <begin position="134"/>
        <end position="153"/>
    </location>
</feature>
<evidence type="ECO:0000256" key="4">
    <source>
        <dbReference type="ARBA" id="ARBA00023136"/>
    </source>
</evidence>
<organism evidence="7 8">
    <name type="scientific">Aspergillus leporis</name>
    <dbReference type="NCBI Taxonomy" id="41062"/>
    <lineage>
        <taxon>Eukaryota</taxon>
        <taxon>Fungi</taxon>
        <taxon>Dikarya</taxon>
        <taxon>Ascomycota</taxon>
        <taxon>Pezizomycotina</taxon>
        <taxon>Eurotiomycetes</taxon>
        <taxon>Eurotiomycetidae</taxon>
        <taxon>Eurotiales</taxon>
        <taxon>Aspergillaceae</taxon>
        <taxon>Aspergillus</taxon>
        <taxon>Aspergillus subgen. Circumdati</taxon>
    </lineage>
</organism>
<evidence type="ECO:0000313" key="7">
    <source>
        <dbReference type="EMBL" id="KAB8074009.1"/>
    </source>
</evidence>
<feature type="transmembrane region" description="Helical" evidence="6">
    <location>
        <begin position="219"/>
        <end position="244"/>
    </location>
</feature>
<dbReference type="Gene3D" id="1.20.1250.20">
    <property type="entry name" value="MFS general substrate transporter like domains"/>
    <property type="match status" value="2"/>
</dbReference>